<dbReference type="GO" id="GO:0030247">
    <property type="term" value="F:polysaccharide binding"/>
    <property type="evidence" value="ECO:0007669"/>
    <property type="project" value="InterPro"/>
</dbReference>
<dbReference type="Pfam" id="PF13947">
    <property type="entry name" value="GUB_WAK_bind"/>
    <property type="match status" value="1"/>
</dbReference>
<keyword evidence="4" id="KW-0812">Transmembrane</keyword>
<evidence type="ECO:0000256" key="8">
    <source>
        <dbReference type="ARBA" id="ARBA00022777"/>
    </source>
</evidence>
<feature type="repeat" description="PPR" evidence="13">
    <location>
        <begin position="758"/>
        <end position="788"/>
    </location>
</feature>
<proteinExistence type="predicted"/>
<dbReference type="InterPro" id="IPR011009">
    <property type="entry name" value="Kinase-like_dom_sf"/>
</dbReference>
<feature type="repeat" description="PPR" evidence="13">
    <location>
        <begin position="144"/>
        <end position="178"/>
    </location>
</feature>
<dbReference type="GO" id="GO:0016020">
    <property type="term" value="C:membrane"/>
    <property type="evidence" value="ECO:0007669"/>
    <property type="project" value="UniProtKB-SubCell"/>
</dbReference>
<dbReference type="NCBIfam" id="TIGR00756">
    <property type="entry name" value="PPR"/>
    <property type="match status" value="7"/>
</dbReference>
<dbReference type="PANTHER" id="PTHR47926:SF522">
    <property type="entry name" value="TETRATRICOPEPTIDE REPEAT-LIKE SUPERFAMILY PROTEIN"/>
    <property type="match status" value="1"/>
</dbReference>
<dbReference type="GO" id="GO:0009451">
    <property type="term" value="P:RNA modification"/>
    <property type="evidence" value="ECO:0007669"/>
    <property type="project" value="InterPro"/>
</dbReference>
<dbReference type="InterPro" id="IPR002885">
    <property type="entry name" value="PPR_rpt"/>
</dbReference>
<dbReference type="Pfam" id="PF13812">
    <property type="entry name" value="PPR_3"/>
    <property type="match status" value="2"/>
</dbReference>
<dbReference type="PROSITE" id="PS00108">
    <property type="entry name" value="PROTEIN_KINASE_ST"/>
    <property type="match status" value="1"/>
</dbReference>
<evidence type="ECO:0000256" key="1">
    <source>
        <dbReference type="ARBA" id="ARBA00004479"/>
    </source>
</evidence>
<keyword evidence="8" id="KW-0418">Kinase</keyword>
<dbReference type="InterPro" id="IPR025287">
    <property type="entry name" value="WAK_GUB"/>
</dbReference>
<evidence type="ECO:0000256" key="3">
    <source>
        <dbReference type="ARBA" id="ARBA00022679"/>
    </source>
</evidence>
<evidence type="ECO:0000256" key="14">
    <source>
        <dbReference type="SAM" id="MobiDB-lite"/>
    </source>
</evidence>
<feature type="region of interest" description="Disordered" evidence="14">
    <location>
        <begin position="660"/>
        <end position="693"/>
    </location>
</feature>
<evidence type="ECO:0000256" key="12">
    <source>
        <dbReference type="ARBA" id="ARBA00023180"/>
    </source>
</evidence>
<organism evidence="16 17">
    <name type="scientific">Rubroshorea leprosula</name>
    <dbReference type="NCBI Taxonomy" id="152421"/>
    <lineage>
        <taxon>Eukaryota</taxon>
        <taxon>Viridiplantae</taxon>
        <taxon>Streptophyta</taxon>
        <taxon>Embryophyta</taxon>
        <taxon>Tracheophyta</taxon>
        <taxon>Spermatophyta</taxon>
        <taxon>Magnoliopsida</taxon>
        <taxon>eudicotyledons</taxon>
        <taxon>Gunneridae</taxon>
        <taxon>Pentapetalae</taxon>
        <taxon>rosids</taxon>
        <taxon>malvids</taxon>
        <taxon>Malvales</taxon>
        <taxon>Dipterocarpaceae</taxon>
        <taxon>Rubroshorea</taxon>
    </lineage>
</organism>
<comment type="subcellular location">
    <subcellularLocation>
        <location evidence="1">Membrane</location>
        <topology evidence="1">Single-pass type I membrane protein</topology>
    </subcellularLocation>
</comment>
<dbReference type="SUPFAM" id="SSF56112">
    <property type="entry name" value="Protein kinase-like (PK-like)"/>
    <property type="match status" value="1"/>
</dbReference>
<dbReference type="FunFam" id="1.25.40.10:FF:000798">
    <property type="entry name" value="Pentatricopeptide repeat-containing protein At3g49170, chloroplastic"/>
    <property type="match status" value="1"/>
</dbReference>
<keyword evidence="5" id="KW-0732">Signal</keyword>
<reference evidence="16 17" key="1">
    <citation type="journal article" date="2021" name="Commun. Biol.">
        <title>The genome of Shorea leprosula (Dipterocarpaceae) highlights the ecological relevance of drought in aseasonal tropical rainforests.</title>
        <authorList>
            <person name="Ng K.K.S."/>
            <person name="Kobayashi M.J."/>
            <person name="Fawcett J.A."/>
            <person name="Hatakeyama M."/>
            <person name="Paape T."/>
            <person name="Ng C.H."/>
            <person name="Ang C.C."/>
            <person name="Tnah L.H."/>
            <person name="Lee C.T."/>
            <person name="Nishiyama T."/>
            <person name="Sese J."/>
            <person name="O'Brien M.J."/>
            <person name="Copetti D."/>
            <person name="Mohd Noor M.I."/>
            <person name="Ong R.C."/>
            <person name="Putra M."/>
            <person name="Sireger I.Z."/>
            <person name="Indrioko S."/>
            <person name="Kosugi Y."/>
            <person name="Izuno A."/>
            <person name="Isagi Y."/>
            <person name="Lee S.L."/>
            <person name="Shimizu K.K."/>
        </authorList>
    </citation>
    <scope>NUCLEOTIDE SEQUENCE [LARGE SCALE GENOMIC DNA]</scope>
    <source>
        <strain evidence="16">214</strain>
    </source>
</reference>
<feature type="compositionally biased region" description="Low complexity" evidence="14">
    <location>
        <begin position="20"/>
        <end position="40"/>
    </location>
</feature>
<dbReference type="InterPro" id="IPR011990">
    <property type="entry name" value="TPR-like_helical_dom_sf"/>
</dbReference>
<keyword evidence="7" id="KW-0547">Nucleotide-binding</keyword>
<dbReference type="PROSITE" id="PS50011">
    <property type="entry name" value="PROTEIN_KINASE_DOM"/>
    <property type="match status" value="1"/>
</dbReference>
<feature type="compositionally biased region" description="Low complexity" evidence="14">
    <location>
        <begin position="660"/>
        <end position="686"/>
    </location>
</feature>
<feature type="repeat" description="PPR" evidence="13">
    <location>
        <begin position="498"/>
        <end position="528"/>
    </location>
</feature>
<dbReference type="GO" id="GO:0003723">
    <property type="term" value="F:RNA binding"/>
    <property type="evidence" value="ECO:0007669"/>
    <property type="project" value="InterPro"/>
</dbReference>
<dbReference type="GO" id="GO:0005524">
    <property type="term" value="F:ATP binding"/>
    <property type="evidence" value="ECO:0007669"/>
    <property type="project" value="UniProtKB-KW"/>
</dbReference>
<dbReference type="FunFam" id="1.10.510.10:FF:000590">
    <property type="entry name" value="PR5-like receptor kinase"/>
    <property type="match status" value="1"/>
</dbReference>
<dbReference type="PROSITE" id="PS51375">
    <property type="entry name" value="PPR"/>
    <property type="match status" value="11"/>
</dbReference>
<dbReference type="GO" id="GO:0004674">
    <property type="term" value="F:protein serine/threonine kinase activity"/>
    <property type="evidence" value="ECO:0007669"/>
    <property type="project" value="UniProtKB-KW"/>
</dbReference>
<dbReference type="InterPro" id="IPR000719">
    <property type="entry name" value="Prot_kinase_dom"/>
</dbReference>
<dbReference type="Gene3D" id="1.25.40.10">
    <property type="entry name" value="Tetratricopeptide repeat domain"/>
    <property type="match status" value="8"/>
</dbReference>
<feature type="repeat" description="PPR" evidence="13">
    <location>
        <begin position="893"/>
        <end position="927"/>
    </location>
</feature>
<evidence type="ECO:0000256" key="10">
    <source>
        <dbReference type="ARBA" id="ARBA00022989"/>
    </source>
</evidence>
<feature type="repeat" description="PPR" evidence="13">
    <location>
        <begin position="247"/>
        <end position="281"/>
    </location>
</feature>
<feature type="repeat" description="PPR" evidence="13">
    <location>
        <begin position="326"/>
        <end position="361"/>
    </location>
</feature>
<protein>
    <recommendedName>
        <fullName evidence="15">Protein kinase domain-containing protein</fullName>
    </recommendedName>
</protein>
<keyword evidence="9" id="KW-0067">ATP-binding</keyword>
<evidence type="ECO:0000256" key="13">
    <source>
        <dbReference type="PROSITE-ProRule" id="PRU00708"/>
    </source>
</evidence>
<evidence type="ECO:0000313" key="17">
    <source>
        <dbReference type="Proteomes" id="UP001054252"/>
    </source>
</evidence>
<dbReference type="Pfam" id="PF01535">
    <property type="entry name" value="PPR"/>
    <property type="match status" value="7"/>
</dbReference>
<keyword evidence="10" id="KW-1133">Transmembrane helix</keyword>
<dbReference type="Pfam" id="PF13041">
    <property type="entry name" value="PPR_2"/>
    <property type="match status" value="5"/>
</dbReference>
<dbReference type="Pfam" id="PF00069">
    <property type="entry name" value="Pkinase"/>
    <property type="match status" value="1"/>
</dbReference>
<feature type="domain" description="Protein kinase" evidence="15">
    <location>
        <begin position="1159"/>
        <end position="1542"/>
    </location>
</feature>
<dbReference type="PANTHER" id="PTHR47926">
    <property type="entry name" value="PENTATRICOPEPTIDE REPEAT-CONTAINING PROTEIN"/>
    <property type="match status" value="1"/>
</dbReference>
<accession>A0AAV5KM53</accession>
<evidence type="ECO:0000259" key="15">
    <source>
        <dbReference type="PROSITE" id="PS50011"/>
    </source>
</evidence>
<sequence>MITSFLLLPPANFLPSSLKSSNPSRRYSQSSSSPLSTKPPGKFKPLNDRLHKHLNSGHLQKAISTLDLMVQQGTHPDLLTYSLLLKTCIRSQDLHHGKLVHNYLTMSELELDSVLFNMLISLYMKCGEWTTARMIFQSMGDKRDVVSWSAMISCFANNNMEFEAIATFIDMIKNGFSPNEYCFTAVIRACSKAENFSIGEVIFGLLIKDGYFDSDVNVGCALIDMLVKGSGDLESAYKVFDRMSVRNVITWTLMITRSTQLGYPNDAIDLFLDMILSGYMPDRFTLSSVTSACSELEFLVDMYVKCVADGSIDDSRRVFNRMPRHNVMSWTAIITGYVQSGGRNKQAIELFCKMIQGPVAPNHFTFASVLKACGNLSDSDIGKQVYTHAVKRRLASDDCVGNSLISMYARSGKVDDARKAFESLFEKSLVSYNAIVDAYTKNLDSEEAFQLFQEISDIGIGVNAFTFASLLSGASSIGAIGKGEQIHGQVIKSGFESNLYICNALISMYSRCGDIEAAFQVFNEMADQNVISWTAMITGFAKHGFATRALETFNRMLEAGIRPNEITYIAVLSACSHAGLISDGWEHFKSMYQEQGIVPRMEHYACMVDLLGRSGSLVEALEFMNSMPYTADALVWRTFLGACREKMITSFSLLPPTKFPPSSLKSSNLSRRNSQSSSSPLSTKPPGKFKPLNDRLHKHLNSGHLHKAISTLDLMVQQGTHPDLLTYSLLLKACIRSQDLHHGKLVHKYLTMSELELDSVLFNMLISLYMKCGEWTKARMIFQSMGDKRDVVSWSAMISCFANNNMEFEAISTFIDMIKNGFSPNEYCFTVVIRTCSKAENFSIGEVIFGLLIKSGYFDSDVNVGCALIDMLVKGSGDLESAYKVFDRMSVRNVITWTLMITRSTQLGYPNGAIDLFLDMVLSGYMPDRFTLSSVMSACSELELFSLGQQLHSLVIRSGLASDVCVGCSLVDMYVKCVADGSIDDSRRNGDVNGIISGSDDRLMKSLQLKNKEDNLSLQRSLALSSSTVKSEENVVVSGFGERTCEKTDDSRNFTCMFHGFLSVMGRRREMEEAVKGQQPEHCGYHGFELSCEEKQIVLKLPRNVKLFVKRIDYKAQRIQLYDPQGCLPLQLPNLNLSASPFQYLRLTPFRFNSAESKYNLFNCSREATVGINYEFYEIPCLSVPGFQVLAFPSDSTSAFNLISCRRTLLNISETAVYEDMLYYQTGDVHLSWSQPDCSKCEEGGSKCKLKNNNRIQDDTECYGTTKNQRVVEIFPYFSCSIALVLLLCYAENAIGCGHNPRSSTISKQLEKNSLMKLDQCAESIMSMSLARLGFVQMEIKELLLTSTCQMNQIFATRDQSCSLSWENLQDIAIGIAKGIEYLHQGCDKQILHFDIKPHNILLDHHFNPKISDFGLAKLCSKEQRAVSMTAARGTMGYIAPEVLSRNFGKVSYKSDVYSFGMLLLEMVGGRKNIDITVGSTSQVYFPEWVYNCLERGEVLGIRIENEGHAKITRKLTIVGLWRIQWYPTDRPSMKSVVHMLEGEADSLTMPPNPFGHVDGAQTSANIPRRPINR</sequence>
<feature type="repeat" description="PPR" evidence="13">
    <location>
        <begin position="529"/>
        <end position="563"/>
    </location>
</feature>
<feature type="region of interest" description="Disordered" evidence="14">
    <location>
        <begin position="18"/>
        <end position="47"/>
    </location>
</feature>
<dbReference type="EMBL" id="BPVZ01000069">
    <property type="protein sequence ID" value="GKV25682.1"/>
    <property type="molecule type" value="Genomic_DNA"/>
</dbReference>
<comment type="caution">
    <text evidence="16">The sequence shown here is derived from an EMBL/GenBank/DDBJ whole genome shotgun (WGS) entry which is preliminary data.</text>
</comment>
<feature type="repeat" description="PPR" evidence="13">
    <location>
        <begin position="112"/>
        <end position="142"/>
    </location>
</feature>
<dbReference type="FunFam" id="1.25.40.10:FF:001086">
    <property type="entry name" value="Pentatricopeptide repeat-containing protein At4g33170"/>
    <property type="match status" value="2"/>
</dbReference>
<keyword evidence="3" id="KW-0808">Transferase</keyword>
<evidence type="ECO:0000256" key="9">
    <source>
        <dbReference type="ARBA" id="ARBA00022840"/>
    </source>
</evidence>
<dbReference type="InterPro" id="IPR008271">
    <property type="entry name" value="Ser/Thr_kinase_AS"/>
</dbReference>
<evidence type="ECO:0000256" key="4">
    <source>
        <dbReference type="ARBA" id="ARBA00022692"/>
    </source>
</evidence>
<feature type="repeat" description="PPR" evidence="13">
    <location>
        <begin position="564"/>
        <end position="599"/>
    </location>
</feature>
<keyword evidence="11" id="KW-0472">Membrane</keyword>
<dbReference type="InterPro" id="IPR046960">
    <property type="entry name" value="PPR_At4g14850-like_plant"/>
</dbReference>
<name>A0AAV5KM53_9ROSI</name>
<keyword evidence="17" id="KW-1185">Reference proteome</keyword>
<evidence type="ECO:0000313" key="16">
    <source>
        <dbReference type="EMBL" id="GKV25682.1"/>
    </source>
</evidence>
<evidence type="ECO:0000256" key="2">
    <source>
        <dbReference type="ARBA" id="ARBA00022527"/>
    </source>
</evidence>
<evidence type="ECO:0000256" key="5">
    <source>
        <dbReference type="ARBA" id="ARBA00022729"/>
    </source>
</evidence>
<evidence type="ECO:0000256" key="11">
    <source>
        <dbReference type="ARBA" id="ARBA00023136"/>
    </source>
</evidence>
<feature type="repeat" description="PPR" evidence="13">
    <location>
        <begin position="790"/>
        <end position="824"/>
    </location>
</feature>
<keyword evidence="12" id="KW-0325">Glycoprotein</keyword>
<evidence type="ECO:0000256" key="7">
    <source>
        <dbReference type="ARBA" id="ARBA00022741"/>
    </source>
</evidence>
<evidence type="ECO:0000256" key="6">
    <source>
        <dbReference type="ARBA" id="ARBA00022737"/>
    </source>
</evidence>
<dbReference type="Gene3D" id="1.10.510.10">
    <property type="entry name" value="Transferase(Phosphotransferase) domain 1"/>
    <property type="match status" value="1"/>
</dbReference>
<keyword evidence="6" id="KW-0677">Repeat</keyword>
<dbReference type="Proteomes" id="UP001054252">
    <property type="component" value="Unassembled WGS sequence"/>
</dbReference>
<keyword evidence="2" id="KW-0723">Serine/threonine-protein kinase</keyword>
<gene>
    <name evidence="16" type="ORF">SLEP1_g35081</name>
</gene>
<dbReference type="SMART" id="SM00220">
    <property type="entry name" value="S_TKc"/>
    <property type="match status" value="1"/>
</dbReference>
<feature type="repeat" description="PPR" evidence="13">
    <location>
        <begin position="428"/>
        <end position="462"/>
    </location>
</feature>